<dbReference type="RefSeq" id="WP_345301476.1">
    <property type="nucleotide sequence ID" value="NZ_BAABJE010000001.1"/>
</dbReference>
<dbReference type="Proteomes" id="UP001499959">
    <property type="component" value="Unassembled WGS sequence"/>
</dbReference>
<organism evidence="1 2">
    <name type="scientific">Lysobacter hankyongensis</name>
    <dbReference type="NCBI Taxonomy" id="1176535"/>
    <lineage>
        <taxon>Bacteria</taxon>
        <taxon>Pseudomonadati</taxon>
        <taxon>Pseudomonadota</taxon>
        <taxon>Gammaproteobacteria</taxon>
        <taxon>Lysobacterales</taxon>
        <taxon>Lysobacteraceae</taxon>
        <taxon>Lysobacter</taxon>
    </lineage>
</organism>
<name>A0ABP9AK27_9GAMM</name>
<reference evidence="2" key="1">
    <citation type="journal article" date="2019" name="Int. J. Syst. Evol. Microbiol.">
        <title>The Global Catalogue of Microorganisms (GCM) 10K type strain sequencing project: providing services to taxonomists for standard genome sequencing and annotation.</title>
        <authorList>
            <consortium name="The Broad Institute Genomics Platform"/>
            <consortium name="The Broad Institute Genome Sequencing Center for Infectious Disease"/>
            <person name="Wu L."/>
            <person name="Ma J."/>
        </authorList>
    </citation>
    <scope>NUCLEOTIDE SEQUENCE [LARGE SCALE GENOMIC DNA]</scope>
    <source>
        <strain evidence="2">JCM 18204</strain>
    </source>
</reference>
<comment type="caution">
    <text evidence="1">The sequence shown here is derived from an EMBL/GenBank/DDBJ whole genome shotgun (WGS) entry which is preliminary data.</text>
</comment>
<accession>A0ABP9AK27</accession>
<dbReference type="EMBL" id="BAABJE010000001">
    <property type="protein sequence ID" value="GAA4781729.1"/>
    <property type="molecule type" value="Genomic_DNA"/>
</dbReference>
<evidence type="ECO:0008006" key="3">
    <source>
        <dbReference type="Google" id="ProtNLM"/>
    </source>
</evidence>
<proteinExistence type="predicted"/>
<sequence>MQRNSPESGTMQNFEQIRSHLASGDFRITMQEPYVLCVELSLDQGRRHQAIFLSELEDDDGRTYLRVSTVIAPTTGIDCRRALAFNWESRVGYLAIGELDRVPYLQLCENRPYDSLNPSEVDRLILEIGGMGDQLERALSAGGDLL</sequence>
<evidence type="ECO:0000313" key="1">
    <source>
        <dbReference type="EMBL" id="GAA4781729.1"/>
    </source>
</evidence>
<protein>
    <recommendedName>
        <fullName evidence="3">YbjN domain-containing protein</fullName>
    </recommendedName>
</protein>
<evidence type="ECO:0000313" key="2">
    <source>
        <dbReference type="Proteomes" id="UP001499959"/>
    </source>
</evidence>
<gene>
    <name evidence="1" type="ORF">GCM10023307_02720</name>
</gene>
<keyword evidence="2" id="KW-1185">Reference proteome</keyword>